<evidence type="ECO:0000313" key="5">
    <source>
        <dbReference type="EMBL" id="GAA4661389.1"/>
    </source>
</evidence>
<proteinExistence type="predicted"/>
<dbReference type="InterPro" id="IPR015813">
    <property type="entry name" value="Pyrv/PenolPyrv_kinase-like_dom"/>
</dbReference>
<dbReference type="InterPro" id="IPR005000">
    <property type="entry name" value="Aldolase/citrate-lyase_domain"/>
</dbReference>
<keyword evidence="5" id="KW-0456">Lyase</keyword>
<sequence length="312" mass="33105">MTEAVTPPTAPDTPLRSLLFVPGDDEKKLAKASKSDADALIIDLEDSVSASHKEAARDITSTHLQRNAGPESPALWVRVNPLSTSLALNDLAAIVRYAPAGIMLPKIDGPEDLTTLTHHLDALEAAYGLARGSVKIIPVVTETPTAVLRLGELRHAELDRVYGFTWGAEDLSASLGAATNRGPDRRWADAYRLARSATLLAAAAAGVHAIETLYVDIADLEGLAIDSRDARAEGFTARIAIHPAQVGPINDAFTPSESELEQARRVIEAFGTGDTGVVALDGRMLDAPHLRQARHILSGARSAGNGRTSGRR</sequence>
<dbReference type="PANTHER" id="PTHR32308">
    <property type="entry name" value="LYASE BETA SUBUNIT, PUTATIVE (AFU_ORTHOLOGUE AFUA_4G13030)-RELATED"/>
    <property type="match status" value="1"/>
</dbReference>
<keyword evidence="2" id="KW-0479">Metal-binding</keyword>
<dbReference type="Pfam" id="PF03328">
    <property type="entry name" value="HpcH_HpaI"/>
    <property type="match status" value="1"/>
</dbReference>
<comment type="caution">
    <text evidence="5">The sequence shown here is derived from an EMBL/GenBank/DDBJ whole genome shotgun (WGS) entry which is preliminary data.</text>
</comment>
<dbReference type="Proteomes" id="UP001500192">
    <property type="component" value="Unassembled WGS sequence"/>
</dbReference>
<evidence type="ECO:0000259" key="4">
    <source>
        <dbReference type="Pfam" id="PF03328"/>
    </source>
</evidence>
<dbReference type="InterPro" id="IPR011206">
    <property type="entry name" value="Citrate_lyase_beta/mcl1/mcl2"/>
</dbReference>
<name>A0ABP8VFK9_9PSEU</name>
<reference evidence="6" key="1">
    <citation type="journal article" date="2019" name="Int. J. Syst. Evol. Microbiol.">
        <title>The Global Catalogue of Microorganisms (GCM) 10K type strain sequencing project: providing services to taxonomists for standard genome sequencing and annotation.</title>
        <authorList>
            <consortium name="The Broad Institute Genomics Platform"/>
            <consortium name="The Broad Institute Genome Sequencing Center for Infectious Disease"/>
            <person name="Wu L."/>
            <person name="Ma J."/>
        </authorList>
    </citation>
    <scope>NUCLEOTIDE SEQUENCE [LARGE SCALE GENOMIC DNA]</scope>
    <source>
        <strain evidence="6">JCM 18054</strain>
    </source>
</reference>
<dbReference type="SUPFAM" id="SSF51621">
    <property type="entry name" value="Phosphoenolpyruvate/pyruvate domain"/>
    <property type="match status" value="1"/>
</dbReference>
<protein>
    <submittedName>
        <fullName evidence="5">CoA ester lyase</fullName>
    </submittedName>
</protein>
<organism evidence="5 6">
    <name type="scientific">Amycolatopsis dongchuanensis</name>
    <dbReference type="NCBI Taxonomy" id="1070866"/>
    <lineage>
        <taxon>Bacteria</taxon>
        <taxon>Bacillati</taxon>
        <taxon>Actinomycetota</taxon>
        <taxon>Actinomycetes</taxon>
        <taxon>Pseudonocardiales</taxon>
        <taxon>Pseudonocardiaceae</taxon>
        <taxon>Amycolatopsis</taxon>
    </lineage>
</organism>
<evidence type="ECO:0000256" key="3">
    <source>
        <dbReference type="ARBA" id="ARBA00022842"/>
    </source>
</evidence>
<feature type="domain" description="HpcH/HpaI aldolase/citrate lyase" evidence="4">
    <location>
        <begin position="16"/>
        <end position="243"/>
    </location>
</feature>
<dbReference type="Gene3D" id="3.20.20.60">
    <property type="entry name" value="Phosphoenolpyruvate-binding domains"/>
    <property type="match status" value="1"/>
</dbReference>
<gene>
    <name evidence="5" type="ORF">GCM10023214_62060</name>
</gene>
<dbReference type="EMBL" id="BAABIB010000120">
    <property type="protein sequence ID" value="GAA4661389.1"/>
    <property type="molecule type" value="Genomic_DNA"/>
</dbReference>
<dbReference type="RefSeq" id="WP_346055788.1">
    <property type="nucleotide sequence ID" value="NZ_BAABIB010000120.1"/>
</dbReference>
<dbReference type="InterPro" id="IPR040442">
    <property type="entry name" value="Pyrv_kinase-like_dom_sf"/>
</dbReference>
<evidence type="ECO:0000313" key="6">
    <source>
        <dbReference type="Proteomes" id="UP001500192"/>
    </source>
</evidence>
<evidence type="ECO:0000256" key="1">
    <source>
        <dbReference type="ARBA" id="ARBA00001946"/>
    </source>
</evidence>
<accession>A0ABP8VFK9</accession>
<keyword evidence="6" id="KW-1185">Reference proteome</keyword>
<dbReference type="PIRSF" id="PIRSF015582">
    <property type="entry name" value="Cit_lyase_B"/>
    <property type="match status" value="1"/>
</dbReference>
<dbReference type="PANTHER" id="PTHR32308:SF0">
    <property type="entry name" value="HPCH_HPAI ALDOLASE_CITRATE LYASE DOMAIN-CONTAINING PROTEIN"/>
    <property type="match status" value="1"/>
</dbReference>
<dbReference type="GO" id="GO:0016829">
    <property type="term" value="F:lyase activity"/>
    <property type="evidence" value="ECO:0007669"/>
    <property type="project" value="UniProtKB-KW"/>
</dbReference>
<keyword evidence="3" id="KW-0460">Magnesium</keyword>
<comment type="cofactor">
    <cofactor evidence="1">
        <name>Mg(2+)</name>
        <dbReference type="ChEBI" id="CHEBI:18420"/>
    </cofactor>
</comment>
<evidence type="ECO:0000256" key="2">
    <source>
        <dbReference type="ARBA" id="ARBA00022723"/>
    </source>
</evidence>